<dbReference type="InterPro" id="IPR036721">
    <property type="entry name" value="RCK_C_sf"/>
</dbReference>
<organism evidence="8">
    <name type="scientific">marine metagenome</name>
    <dbReference type="NCBI Taxonomy" id="408172"/>
    <lineage>
        <taxon>unclassified sequences</taxon>
        <taxon>metagenomes</taxon>
        <taxon>ecological metagenomes</taxon>
    </lineage>
</organism>
<gene>
    <name evidence="8" type="ORF">METZ01_LOCUS132529</name>
</gene>
<keyword evidence="1" id="KW-0813">Transport</keyword>
<keyword evidence="2" id="KW-0633">Potassium transport</keyword>
<evidence type="ECO:0000256" key="4">
    <source>
        <dbReference type="ARBA" id="ARBA00023027"/>
    </source>
</evidence>
<dbReference type="PANTHER" id="PTHR43833:SF5">
    <property type="entry name" value="TRK SYSTEM POTASSIUM UPTAKE PROTEIN TRKA"/>
    <property type="match status" value="1"/>
</dbReference>
<protein>
    <recommendedName>
        <fullName evidence="9">Trk system potassium uptake protein TrkA</fullName>
    </recommendedName>
</protein>
<dbReference type="InterPro" id="IPR006037">
    <property type="entry name" value="RCK_C"/>
</dbReference>
<sequence length="450" mass="49934">MKVVIIGTGEVGFHVAKALSEENYDITVVDNDPAKCQRASEHLDVIVVEGNGASPKVLIDAKVNDADYVLCLTRVDEVNLIASQQSHELGAKKIITRLRNQQYSARDSIIKPEKFGVDLVIHPEQEACREIIQLLRYPYALQAMDFEAGRIVMLGIRIDKSLDYLLGGKNLADICNNIHHFRFGVIAVLRNNESIVPWSDFTFQEGDIGYFILRSKDIDNLLSILNIPKTHSNRIMIIGGSKIGRSLAEELSNVMNVRLIDYDRPKAEQISTKLDDTMVIYGDGTDIEFLKSENIQEVDGFIAVTENEKTNLIAGLLAHHLGAQQSIIHVVNTEYMPTIKEIGFGSVISKNLSAANSILRILHSDSTETSIATFDEIGVDVFELQPDKDSAVTKRPLNKLNLPKDSIVGMINHHGKIGIAHGESQLSEEDIALVFVKPNVMPKLNKMFIA</sequence>
<keyword evidence="3" id="KW-0630">Potassium</keyword>
<dbReference type="SUPFAM" id="SSF116726">
    <property type="entry name" value="TrkA C-terminal domain-like"/>
    <property type="match status" value="2"/>
</dbReference>
<feature type="domain" description="RCK C-terminal" evidence="7">
    <location>
        <begin position="369"/>
        <end position="450"/>
    </location>
</feature>
<evidence type="ECO:0000259" key="6">
    <source>
        <dbReference type="PROSITE" id="PS51201"/>
    </source>
</evidence>
<dbReference type="NCBIfam" id="NF007039">
    <property type="entry name" value="PRK09496.3-2"/>
    <property type="match status" value="1"/>
</dbReference>
<evidence type="ECO:0000313" key="8">
    <source>
        <dbReference type="EMBL" id="SVA79675.1"/>
    </source>
</evidence>
<evidence type="ECO:0000256" key="3">
    <source>
        <dbReference type="ARBA" id="ARBA00022958"/>
    </source>
</evidence>
<dbReference type="SUPFAM" id="SSF51735">
    <property type="entry name" value="NAD(P)-binding Rossmann-fold domains"/>
    <property type="match status" value="2"/>
</dbReference>
<feature type="domain" description="RCK N-terminal" evidence="6">
    <location>
        <begin position="232"/>
        <end position="349"/>
    </location>
</feature>
<dbReference type="InterPro" id="IPR003148">
    <property type="entry name" value="RCK_N"/>
</dbReference>
<dbReference type="PANTHER" id="PTHR43833">
    <property type="entry name" value="POTASSIUM CHANNEL PROTEIN 2-RELATED-RELATED"/>
    <property type="match status" value="1"/>
</dbReference>
<keyword evidence="5" id="KW-0406">Ion transport</keyword>
<dbReference type="Gene3D" id="3.40.50.720">
    <property type="entry name" value="NAD(P)-binding Rossmann-like Domain"/>
    <property type="match status" value="2"/>
</dbReference>
<dbReference type="EMBL" id="UINC01018890">
    <property type="protein sequence ID" value="SVA79675.1"/>
    <property type="molecule type" value="Genomic_DNA"/>
</dbReference>
<dbReference type="InterPro" id="IPR006036">
    <property type="entry name" value="K_uptake_TrkA"/>
</dbReference>
<evidence type="ECO:0000256" key="5">
    <source>
        <dbReference type="ARBA" id="ARBA00023065"/>
    </source>
</evidence>
<name>A0A381YRN5_9ZZZZ</name>
<keyword evidence="4" id="KW-0520">NAD</keyword>
<dbReference type="PRINTS" id="PR00335">
    <property type="entry name" value="KUPTAKETRKA"/>
</dbReference>
<evidence type="ECO:0000256" key="1">
    <source>
        <dbReference type="ARBA" id="ARBA00022448"/>
    </source>
</evidence>
<feature type="domain" description="RCK C-terminal" evidence="7">
    <location>
        <begin position="141"/>
        <end position="227"/>
    </location>
</feature>
<dbReference type="PROSITE" id="PS51202">
    <property type="entry name" value="RCK_C"/>
    <property type="match status" value="2"/>
</dbReference>
<evidence type="ECO:0000256" key="2">
    <source>
        <dbReference type="ARBA" id="ARBA00022538"/>
    </source>
</evidence>
<feature type="domain" description="RCK N-terminal" evidence="6">
    <location>
        <begin position="1"/>
        <end position="121"/>
    </location>
</feature>
<dbReference type="PROSITE" id="PS51201">
    <property type="entry name" value="RCK_N"/>
    <property type="match status" value="2"/>
</dbReference>
<evidence type="ECO:0008006" key="9">
    <source>
        <dbReference type="Google" id="ProtNLM"/>
    </source>
</evidence>
<dbReference type="GO" id="GO:0015079">
    <property type="term" value="F:potassium ion transmembrane transporter activity"/>
    <property type="evidence" value="ECO:0007669"/>
    <property type="project" value="InterPro"/>
</dbReference>
<evidence type="ECO:0000259" key="7">
    <source>
        <dbReference type="PROSITE" id="PS51202"/>
    </source>
</evidence>
<dbReference type="Pfam" id="PF02254">
    <property type="entry name" value="TrkA_N"/>
    <property type="match status" value="2"/>
</dbReference>
<dbReference type="NCBIfam" id="NF007031">
    <property type="entry name" value="PRK09496.1-2"/>
    <property type="match status" value="1"/>
</dbReference>
<proteinExistence type="predicted"/>
<dbReference type="Gene3D" id="3.30.70.1450">
    <property type="entry name" value="Regulator of K+ conductance, C-terminal domain"/>
    <property type="match status" value="2"/>
</dbReference>
<accession>A0A381YRN5</accession>
<reference evidence="8" key="1">
    <citation type="submission" date="2018-05" db="EMBL/GenBank/DDBJ databases">
        <authorList>
            <person name="Lanie J.A."/>
            <person name="Ng W.-L."/>
            <person name="Kazmierczak K.M."/>
            <person name="Andrzejewski T.M."/>
            <person name="Davidsen T.M."/>
            <person name="Wayne K.J."/>
            <person name="Tettelin H."/>
            <person name="Glass J.I."/>
            <person name="Rusch D."/>
            <person name="Podicherti R."/>
            <person name="Tsui H.-C.T."/>
            <person name="Winkler M.E."/>
        </authorList>
    </citation>
    <scope>NUCLEOTIDE SEQUENCE</scope>
</reference>
<dbReference type="AlphaFoldDB" id="A0A381YRN5"/>
<dbReference type="GO" id="GO:0005886">
    <property type="term" value="C:plasma membrane"/>
    <property type="evidence" value="ECO:0007669"/>
    <property type="project" value="InterPro"/>
</dbReference>
<dbReference type="InterPro" id="IPR036291">
    <property type="entry name" value="NAD(P)-bd_dom_sf"/>
</dbReference>
<dbReference type="InterPro" id="IPR050721">
    <property type="entry name" value="Trk_Ktr_HKT_K-transport"/>
</dbReference>